<dbReference type="InterPro" id="IPR023214">
    <property type="entry name" value="HAD_sf"/>
</dbReference>
<organism evidence="1 2">
    <name type="scientific">Streptomyces fragilis</name>
    <dbReference type="NCBI Taxonomy" id="67301"/>
    <lineage>
        <taxon>Bacteria</taxon>
        <taxon>Bacillati</taxon>
        <taxon>Actinomycetota</taxon>
        <taxon>Actinomycetes</taxon>
        <taxon>Kitasatosporales</taxon>
        <taxon>Streptomycetaceae</taxon>
        <taxon>Streptomyces</taxon>
    </lineage>
</organism>
<dbReference type="NCBIfam" id="TIGR01509">
    <property type="entry name" value="HAD-SF-IA-v3"/>
    <property type="match status" value="1"/>
</dbReference>
<dbReference type="SUPFAM" id="SSF56784">
    <property type="entry name" value="HAD-like"/>
    <property type="match status" value="1"/>
</dbReference>
<dbReference type="Pfam" id="PF00702">
    <property type="entry name" value="Hydrolase"/>
    <property type="match status" value="1"/>
</dbReference>
<dbReference type="Proteomes" id="UP001550850">
    <property type="component" value="Unassembled WGS sequence"/>
</dbReference>
<protein>
    <submittedName>
        <fullName evidence="1">HAD family hydrolase</fullName>
        <ecNumber evidence="1">3.1.3.-</ecNumber>
    </submittedName>
</protein>
<dbReference type="SFLD" id="SFLDS00003">
    <property type="entry name" value="Haloacid_Dehalogenase"/>
    <property type="match status" value="1"/>
</dbReference>
<evidence type="ECO:0000313" key="2">
    <source>
        <dbReference type="Proteomes" id="UP001550850"/>
    </source>
</evidence>
<dbReference type="InterPro" id="IPR050155">
    <property type="entry name" value="HAD-like_hydrolase_sf"/>
</dbReference>
<keyword evidence="1" id="KW-0378">Hydrolase</keyword>
<dbReference type="EC" id="3.1.3.-" evidence="1"/>
<name>A0ABV2YN81_9ACTN</name>
<sequence>MSIPDLTRVTTLLLDADGTLFPSEEPAFDASAVVTRDFARSFGLTGDLSPETLRRTTTGKNFRSTARMLAERQGVHLGPDRLEEWVEREKTEVTAHLGQVLTPRPDVLAALSALRARYRLAVVSSSALTRLAACFGASGLDRLLPAECRFSAEDSLPEPTSKPDPAIYRFALTRLGLTPHQALAVEDSATGAASAVAAGVTTAGLVQFVPPAEQDERAGQLRDAGAAWVRRSWDEVTADLAGDTSRVAT</sequence>
<dbReference type="InterPro" id="IPR006439">
    <property type="entry name" value="HAD-SF_hydro_IA"/>
</dbReference>
<comment type="caution">
    <text evidence="1">The sequence shown here is derived from an EMBL/GenBank/DDBJ whole genome shotgun (WGS) entry which is preliminary data.</text>
</comment>
<dbReference type="PANTHER" id="PTHR43434">
    <property type="entry name" value="PHOSPHOGLYCOLATE PHOSPHATASE"/>
    <property type="match status" value="1"/>
</dbReference>
<dbReference type="SFLD" id="SFLDG01129">
    <property type="entry name" value="C1.5:_HAD__Beta-PGM__Phosphata"/>
    <property type="match status" value="1"/>
</dbReference>
<dbReference type="Gene3D" id="3.40.50.1000">
    <property type="entry name" value="HAD superfamily/HAD-like"/>
    <property type="match status" value="1"/>
</dbReference>
<dbReference type="RefSeq" id="WP_108957302.1">
    <property type="nucleotide sequence ID" value="NZ_BEVZ01000014.1"/>
</dbReference>
<dbReference type="InterPro" id="IPR036412">
    <property type="entry name" value="HAD-like_sf"/>
</dbReference>
<proteinExistence type="predicted"/>
<reference evidence="1 2" key="1">
    <citation type="submission" date="2024-06" db="EMBL/GenBank/DDBJ databases">
        <title>The Natural Products Discovery Center: Release of the First 8490 Sequenced Strains for Exploring Actinobacteria Biosynthetic Diversity.</title>
        <authorList>
            <person name="Kalkreuter E."/>
            <person name="Kautsar S.A."/>
            <person name="Yang D."/>
            <person name="Bader C.D."/>
            <person name="Teijaro C.N."/>
            <person name="Fluegel L."/>
            <person name="Davis C.M."/>
            <person name="Simpson J.R."/>
            <person name="Lauterbach L."/>
            <person name="Steele A.D."/>
            <person name="Gui C."/>
            <person name="Meng S."/>
            <person name="Li G."/>
            <person name="Viehrig K."/>
            <person name="Ye F."/>
            <person name="Su P."/>
            <person name="Kiefer A.F."/>
            <person name="Nichols A."/>
            <person name="Cepeda A.J."/>
            <person name="Yan W."/>
            <person name="Fan B."/>
            <person name="Jiang Y."/>
            <person name="Adhikari A."/>
            <person name="Zheng C.-J."/>
            <person name="Schuster L."/>
            <person name="Cowan T.M."/>
            <person name="Smanski M.J."/>
            <person name="Chevrette M.G."/>
            <person name="De Carvalho L.P.S."/>
            <person name="Shen B."/>
        </authorList>
    </citation>
    <scope>NUCLEOTIDE SEQUENCE [LARGE SCALE GENOMIC DNA]</scope>
    <source>
        <strain evidence="1 2">NPDC038104</strain>
    </source>
</reference>
<accession>A0ABV2YN81</accession>
<dbReference type="GO" id="GO:0016787">
    <property type="term" value="F:hydrolase activity"/>
    <property type="evidence" value="ECO:0007669"/>
    <property type="project" value="UniProtKB-KW"/>
</dbReference>
<dbReference type="PANTHER" id="PTHR43434:SF1">
    <property type="entry name" value="PHOSPHOGLYCOLATE PHOSPHATASE"/>
    <property type="match status" value="1"/>
</dbReference>
<evidence type="ECO:0000313" key="1">
    <source>
        <dbReference type="EMBL" id="MEU3557174.1"/>
    </source>
</evidence>
<dbReference type="Gene3D" id="1.10.150.240">
    <property type="entry name" value="Putative phosphatase, domain 2"/>
    <property type="match status" value="1"/>
</dbReference>
<gene>
    <name evidence="1" type="ORF">AB0E65_23595</name>
</gene>
<dbReference type="EMBL" id="JBEZUR010000050">
    <property type="protein sequence ID" value="MEU3557174.1"/>
    <property type="molecule type" value="Genomic_DNA"/>
</dbReference>
<keyword evidence="2" id="KW-1185">Reference proteome</keyword>
<dbReference type="InterPro" id="IPR023198">
    <property type="entry name" value="PGP-like_dom2"/>
</dbReference>